<dbReference type="EMBL" id="JANSLM010000006">
    <property type="protein sequence ID" value="MDT8839437.1"/>
    <property type="molecule type" value="Genomic_DNA"/>
</dbReference>
<gene>
    <name evidence="1" type="ORF">ParKJ_18610</name>
</gene>
<dbReference type="Proteomes" id="UP001246473">
    <property type="component" value="Unassembled WGS sequence"/>
</dbReference>
<sequence length="50" mass="5699">MQTHVFEHRGYEIVVQPAQNAYGLPPLSLRGRLLVKREKRKTVLNLLNGG</sequence>
<proteinExistence type="predicted"/>
<evidence type="ECO:0000313" key="2">
    <source>
        <dbReference type="Proteomes" id="UP001246473"/>
    </source>
</evidence>
<accession>A0AAP5QBY3</accession>
<comment type="caution">
    <text evidence="1">The sequence shown here is derived from an EMBL/GenBank/DDBJ whole genome shotgun (WGS) entry which is preliminary data.</text>
</comment>
<dbReference type="RefSeq" id="WP_167440618.1">
    <property type="nucleotide sequence ID" value="NZ_JAHNIZ010000078.1"/>
</dbReference>
<protein>
    <submittedName>
        <fullName evidence="1">Uncharacterized protein</fullName>
    </submittedName>
</protein>
<dbReference type="AlphaFoldDB" id="A0AAP5QBY3"/>
<reference evidence="1" key="1">
    <citation type="submission" date="2022-08" db="EMBL/GenBank/DDBJ databases">
        <authorList>
            <person name="Kim S.-J."/>
        </authorList>
    </citation>
    <scope>NUCLEOTIDE SEQUENCE</scope>
    <source>
        <strain evidence="1">KJ</strain>
    </source>
</reference>
<name>A0AAP5QBY3_9BURK</name>
<organism evidence="1 2">
    <name type="scientific">Paraburkholderia fungorum</name>
    <dbReference type="NCBI Taxonomy" id="134537"/>
    <lineage>
        <taxon>Bacteria</taxon>
        <taxon>Pseudomonadati</taxon>
        <taxon>Pseudomonadota</taxon>
        <taxon>Betaproteobacteria</taxon>
        <taxon>Burkholderiales</taxon>
        <taxon>Burkholderiaceae</taxon>
        <taxon>Paraburkholderia</taxon>
    </lineage>
</organism>
<evidence type="ECO:0000313" key="1">
    <source>
        <dbReference type="EMBL" id="MDT8839437.1"/>
    </source>
</evidence>